<proteinExistence type="predicted"/>
<evidence type="ECO:0000313" key="1">
    <source>
        <dbReference type="EMBL" id="TLS37734.1"/>
    </source>
</evidence>
<organism evidence="1 2">
    <name type="scientific">Exobacillus caeni</name>
    <dbReference type="NCBI Taxonomy" id="2574798"/>
    <lineage>
        <taxon>Bacteria</taxon>
        <taxon>Bacillati</taxon>
        <taxon>Bacillota</taxon>
        <taxon>Bacilli</taxon>
        <taxon>Bacillales</taxon>
        <taxon>Guptibacillaceae</taxon>
        <taxon>Exobacillus</taxon>
    </lineage>
</organism>
<keyword evidence="2" id="KW-1185">Reference proteome</keyword>
<dbReference type="EMBL" id="SWLG01000005">
    <property type="protein sequence ID" value="TLS37734.1"/>
    <property type="molecule type" value="Genomic_DNA"/>
</dbReference>
<dbReference type="Proteomes" id="UP000308230">
    <property type="component" value="Unassembled WGS sequence"/>
</dbReference>
<accession>A0A5R9FB18</accession>
<gene>
    <name evidence="1" type="ORF">FCL54_07885</name>
</gene>
<name>A0A5R9FB18_9BACL</name>
<comment type="caution">
    <text evidence="1">The sequence shown here is derived from an EMBL/GenBank/DDBJ whole genome shotgun (WGS) entry which is preliminary data.</text>
</comment>
<dbReference type="AlphaFoldDB" id="A0A5R9FB18"/>
<protein>
    <submittedName>
        <fullName evidence="1">Uncharacterized protein</fullName>
    </submittedName>
</protein>
<dbReference type="RefSeq" id="WP_138125100.1">
    <property type="nucleotide sequence ID" value="NZ_SWLG01000005.1"/>
</dbReference>
<sequence>MTYKLPSDGNLVRFFGKKTPDGQEAYMPAQIVGLDGKTPISSSNPLNITGDVSLKGSNVKVPVDIQAQQTKVLQIVTNDDTNITANQTHTYYDKDGKQTWSYDRGNTLDVSNYKELFLTVVNNYDVAVKFNVFLVDFWGNIHYLINAHSVNSNSKVFLSSKDYPILNKPIYNIMVRVTTDIIPTTGTISFSVEGQ</sequence>
<reference evidence="1 2" key="1">
    <citation type="submission" date="2019-04" db="EMBL/GenBank/DDBJ databases">
        <title>Bacillus caeni sp. nov., a bacterium isolated from mangrove sediment.</title>
        <authorList>
            <person name="Huang H."/>
            <person name="Mo K."/>
            <person name="Hu Y."/>
        </authorList>
    </citation>
    <scope>NUCLEOTIDE SEQUENCE [LARGE SCALE GENOMIC DNA]</scope>
    <source>
        <strain evidence="1 2">HB172195</strain>
    </source>
</reference>
<evidence type="ECO:0000313" key="2">
    <source>
        <dbReference type="Proteomes" id="UP000308230"/>
    </source>
</evidence>